<dbReference type="SMART" id="SM00558">
    <property type="entry name" value="JmjC"/>
    <property type="match status" value="1"/>
</dbReference>
<dbReference type="InterPro" id="IPR013083">
    <property type="entry name" value="Znf_RING/FYVE/PHD"/>
</dbReference>
<dbReference type="SUPFAM" id="SSF57903">
    <property type="entry name" value="FYVE/PHD zinc finger"/>
    <property type="match status" value="1"/>
</dbReference>
<name>A0A9W8IDX6_9FUNG</name>
<keyword evidence="11" id="KW-1185">Reference proteome</keyword>
<feature type="domain" description="JmjC" evidence="9">
    <location>
        <begin position="134"/>
        <end position="300"/>
    </location>
</feature>
<keyword evidence="2" id="KW-0479">Metal-binding</keyword>
<dbReference type="PANTHER" id="PTHR10694">
    <property type="entry name" value="LYSINE-SPECIFIC DEMETHYLASE"/>
    <property type="match status" value="1"/>
</dbReference>
<feature type="non-terminal residue" evidence="10">
    <location>
        <position position="373"/>
    </location>
</feature>
<keyword evidence="3 7" id="KW-0863">Zinc-finger</keyword>
<dbReference type="Pfam" id="PF02373">
    <property type="entry name" value="JmjC"/>
    <property type="match status" value="1"/>
</dbReference>
<organism evidence="10 11">
    <name type="scientific">Coemansia brasiliensis</name>
    <dbReference type="NCBI Taxonomy" id="2650707"/>
    <lineage>
        <taxon>Eukaryota</taxon>
        <taxon>Fungi</taxon>
        <taxon>Fungi incertae sedis</taxon>
        <taxon>Zoopagomycota</taxon>
        <taxon>Kickxellomycotina</taxon>
        <taxon>Kickxellomycetes</taxon>
        <taxon>Kickxellales</taxon>
        <taxon>Kickxellaceae</taxon>
        <taxon>Coemansia</taxon>
    </lineage>
</organism>
<accession>A0A9W8IDX6</accession>
<dbReference type="PANTHER" id="PTHR10694:SF33">
    <property type="entry name" value="LYSINE-SPECIFIC DEMETHYLASE 5"/>
    <property type="match status" value="1"/>
</dbReference>
<evidence type="ECO:0000256" key="6">
    <source>
        <dbReference type="ARBA" id="ARBA00023242"/>
    </source>
</evidence>
<evidence type="ECO:0000256" key="4">
    <source>
        <dbReference type="ARBA" id="ARBA00022833"/>
    </source>
</evidence>
<comment type="subcellular location">
    <subcellularLocation>
        <location evidence="1">Nucleus</location>
    </subcellularLocation>
</comment>
<keyword evidence="6" id="KW-0539">Nucleus</keyword>
<dbReference type="PROSITE" id="PS51184">
    <property type="entry name" value="JMJC"/>
    <property type="match status" value="1"/>
</dbReference>
<dbReference type="GO" id="GO:0000785">
    <property type="term" value="C:chromatin"/>
    <property type="evidence" value="ECO:0007669"/>
    <property type="project" value="TreeGrafter"/>
</dbReference>
<dbReference type="Gene3D" id="2.60.120.650">
    <property type="entry name" value="Cupin"/>
    <property type="match status" value="1"/>
</dbReference>
<dbReference type="InterPro" id="IPR048615">
    <property type="entry name" value="KDM5_C-hel"/>
</dbReference>
<keyword evidence="5" id="KW-0408">Iron</keyword>
<dbReference type="GO" id="GO:0006355">
    <property type="term" value="P:regulation of DNA-templated transcription"/>
    <property type="evidence" value="ECO:0007669"/>
    <property type="project" value="TreeGrafter"/>
</dbReference>
<reference evidence="10" key="1">
    <citation type="submission" date="2022-07" db="EMBL/GenBank/DDBJ databases">
        <title>Phylogenomic reconstructions and comparative analyses of Kickxellomycotina fungi.</title>
        <authorList>
            <person name="Reynolds N.K."/>
            <person name="Stajich J.E."/>
            <person name="Barry K."/>
            <person name="Grigoriev I.V."/>
            <person name="Crous P."/>
            <person name="Smith M.E."/>
        </authorList>
    </citation>
    <scope>NUCLEOTIDE SEQUENCE</scope>
    <source>
        <strain evidence="10">NRRL 1566</strain>
    </source>
</reference>
<dbReference type="InterPro" id="IPR003347">
    <property type="entry name" value="JmjC_dom"/>
</dbReference>
<evidence type="ECO:0000256" key="1">
    <source>
        <dbReference type="ARBA" id="ARBA00004123"/>
    </source>
</evidence>
<evidence type="ECO:0000313" key="10">
    <source>
        <dbReference type="EMBL" id="KAJ2848078.1"/>
    </source>
</evidence>
<evidence type="ECO:0000256" key="7">
    <source>
        <dbReference type="PROSITE-ProRule" id="PRU00146"/>
    </source>
</evidence>
<dbReference type="InterPro" id="IPR019787">
    <property type="entry name" value="Znf_PHD-finger"/>
</dbReference>
<evidence type="ECO:0000256" key="5">
    <source>
        <dbReference type="ARBA" id="ARBA00023004"/>
    </source>
</evidence>
<dbReference type="PROSITE" id="PS50016">
    <property type="entry name" value="ZF_PHD_2"/>
    <property type="match status" value="1"/>
</dbReference>
<dbReference type="EMBL" id="JANBUW010000216">
    <property type="protein sequence ID" value="KAJ2848078.1"/>
    <property type="molecule type" value="Genomic_DNA"/>
</dbReference>
<dbReference type="SMART" id="SM00249">
    <property type="entry name" value="PHD"/>
    <property type="match status" value="1"/>
</dbReference>
<dbReference type="GO" id="GO:0034647">
    <property type="term" value="F:histone H3K4me/H3K4me2/H3K4me3 demethylase activity"/>
    <property type="evidence" value="ECO:0007669"/>
    <property type="project" value="TreeGrafter"/>
</dbReference>
<dbReference type="Pfam" id="PF21323">
    <property type="entry name" value="KDM5_C-hel"/>
    <property type="match status" value="1"/>
</dbReference>
<evidence type="ECO:0000313" key="11">
    <source>
        <dbReference type="Proteomes" id="UP001139887"/>
    </source>
</evidence>
<dbReference type="OrthoDB" id="1678912at2759"/>
<comment type="caution">
    <text evidence="10">The sequence shown here is derived from an EMBL/GenBank/DDBJ whole genome shotgun (WGS) entry which is preliminary data.</text>
</comment>
<dbReference type="GO" id="GO:0008270">
    <property type="term" value="F:zinc ion binding"/>
    <property type="evidence" value="ECO:0007669"/>
    <property type="project" value="UniProtKB-KW"/>
</dbReference>
<dbReference type="Pfam" id="PF00628">
    <property type="entry name" value="PHD"/>
    <property type="match status" value="1"/>
</dbReference>
<dbReference type="AlphaFoldDB" id="A0A9W8IDX6"/>
<feature type="domain" description="PHD-type" evidence="8">
    <location>
        <begin position="1"/>
        <end position="36"/>
    </location>
</feature>
<evidence type="ECO:0000256" key="2">
    <source>
        <dbReference type="ARBA" id="ARBA00022723"/>
    </source>
</evidence>
<dbReference type="InterPro" id="IPR011011">
    <property type="entry name" value="Znf_FYVE_PHD"/>
</dbReference>
<proteinExistence type="predicted"/>
<gene>
    <name evidence="10" type="ORF">IWW36_003512</name>
</gene>
<dbReference type="GO" id="GO:0005634">
    <property type="term" value="C:nucleus"/>
    <property type="evidence" value="ECO:0007669"/>
    <property type="project" value="UniProtKB-SubCell"/>
</dbReference>
<dbReference type="SUPFAM" id="SSF51197">
    <property type="entry name" value="Clavaminate synthase-like"/>
    <property type="match status" value="1"/>
</dbReference>
<evidence type="ECO:0000256" key="3">
    <source>
        <dbReference type="ARBA" id="ARBA00022771"/>
    </source>
</evidence>
<sequence>MLICDGCDRGFHMYCLSPALNAIPTNDWYCDACVLGAGADFGFEDGAEYTLASFKRKSDEFKRRMFSEYYEKQTTGYLAGPQMEGQVPEDIVESEFWRLVASPYEDVEVEYGADLHSAQHGSGFPTTERAPLDPYSKHPWNLNELPFQRESLFNYIRQDISGMMTPWIYVGMCFSTFCWHNEDHYTYSVNYQHWGDTKTWYGVPGRHADMFEDAMRAAVPELFADQPDLLFQLVTMLSPDVLVRRGVQVVTCDQRAGEFVVTFPQSYHAGFNQGFNFNEAVNFATPDWMPFDISSVKRYRQYARSPVFSHDELLMTMCEADAKYLQLPWFQRAAAEMLVRERSDRTRVRALWPASGALQRRMREAAWDDVGLG</sequence>
<keyword evidence="4" id="KW-0862">Zinc</keyword>
<dbReference type="InterPro" id="IPR001965">
    <property type="entry name" value="Znf_PHD"/>
</dbReference>
<dbReference type="Gene3D" id="3.30.40.10">
    <property type="entry name" value="Zinc/RING finger domain, C3HC4 (zinc finger)"/>
    <property type="match status" value="1"/>
</dbReference>
<evidence type="ECO:0000259" key="9">
    <source>
        <dbReference type="PROSITE" id="PS51184"/>
    </source>
</evidence>
<evidence type="ECO:0000259" key="8">
    <source>
        <dbReference type="PROSITE" id="PS50016"/>
    </source>
</evidence>
<protein>
    <submittedName>
        <fullName evidence="10">Uncharacterized protein</fullName>
    </submittedName>
</protein>
<dbReference type="Proteomes" id="UP001139887">
    <property type="component" value="Unassembled WGS sequence"/>
</dbReference>